<evidence type="ECO:0000313" key="3">
    <source>
        <dbReference type="EMBL" id="PXA03716.1"/>
    </source>
</evidence>
<dbReference type="PANTHER" id="PTHR10458:SF22">
    <property type="entry name" value="PEPTIDE DEFORMYLASE"/>
    <property type="match status" value="1"/>
</dbReference>
<dbReference type="HAMAP" id="MF_00163">
    <property type="entry name" value="Pep_deformylase"/>
    <property type="match status" value="1"/>
</dbReference>
<evidence type="ECO:0000313" key="4">
    <source>
        <dbReference type="Proteomes" id="UP000247099"/>
    </source>
</evidence>
<dbReference type="EC" id="3.5.1.88" evidence="2"/>
<dbReference type="FunCoup" id="A0A317ZEF7">
    <property type="interactions" value="460"/>
</dbReference>
<protein>
    <recommendedName>
        <fullName evidence="2">Peptide deformylase</fullName>
        <shortName evidence="2">PDF</shortName>
        <ecNumber evidence="2">3.5.1.88</ecNumber>
    </recommendedName>
    <alternativeName>
        <fullName evidence="2">Polypeptide deformylase</fullName>
    </alternativeName>
</protein>
<comment type="cofactor">
    <cofactor evidence="2">
        <name>Fe(2+)</name>
        <dbReference type="ChEBI" id="CHEBI:29033"/>
    </cofactor>
    <text evidence="2">Binds 1 Fe(2+) ion.</text>
</comment>
<evidence type="ECO:0000256" key="1">
    <source>
        <dbReference type="ARBA" id="ARBA00010759"/>
    </source>
</evidence>
<dbReference type="InterPro" id="IPR023635">
    <property type="entry name" value="Peptide_deformylase"/>
</dbReference>
<reference evidence="3 4" key="1">
    <citation type="submission" date="2018-05" db="EMBL/GenBank/DDBJ databases">
        <title>Coraliomargarita sinensis sp. nov., isolated from a marine solar saltern.</title>
        <authorList>
            <person name="Zhou L.Y."/>
        </authorList>
    </citation>
    <scope>NUCLEOTIDE SEQUENCE [LARGE SCALE GENOMIC DNA]</scope>
    <source>
        <strain evidence="3 4">WN38</strain>
    </source>
</reference>
<keyword evidence="2" id="KW-0648">Protein biosynthesis</keyword>
<feature type="binding site" evidence="2">
    <location>
        <position position="152"/>
    </location>
    <ligand>
        <name>Fe cation</name>
        <dbReference type="ChEBI" id="CHEBI:24875"/>
    </ligand>
</feature>
<dbReference type="EMBL" id="QHJQ01000007">
    <property type="protein sequence ID" value="PXA03716.1"/>
    <property type="molecule type" value="Genomic_DNA"/>
</dbReference>
<keyword evidence="4" id="KW-1185">Reference proteome</keyword>
<proteinExistence type="inferred from homology"/>
<dbReference type="PIRSF" id="PIRSF004749">
    <property type="entry name" value="Pep_def"/>
    <property type="match status" value="1"/>
</dbReference>
<feature type="binding site" evidence="2">
    <location>
        <position position="110"/>
    </location>
    <ligand>
        <name>Fe cation</name>
        <dbReference type="ChEBI" id="CHEBI:24875"/>
    </ligand>
</feature>
<dbReference type="InParanoid" id="A0A317ZEF7"/>
<comment type="caution">
    <text evidence="3">The sequence shown here is derived from an EMBL/GenBank/DDBJ whole genome shotgun (WGS) entry which is preliminary data.</text>
</comment>
<dbReference type="PANTHER" id="PTHR10458">
    <property type="entry name" value="PEPTIDE DEFORMYLASE"/>
    <property type="match status" value="1"/>
</dbReference>
<comment type="similarity">
    <text evidence="1 2">Belongs to the polypeptide deformylase family.</text>
</comment>
<accession>A0A317ZEF7</accession>
<dbReference type="OrthoDB" id="9784988at2"/>
<dbReference type="InterPro" id="IPR036821">
    <property type="entry name" value="Peptide_deformylase_sf"/>
</dbReference>
<keyword evidence="2" id="KW-0408">Iron</keyword>
<dbReference type="PRINTS" id="PR01576">
    <property type="entry name" value="PDEFORMYLASE"/>
</dbReference>
<dbReference type="SUPFAM" id="SSF56420">
    <property type="entry name" value="Peptide deformylase"/>
    <property type="match status" value="1"/>
</dbReference>
<gene>
    <name evidence="2" type="primary">def</name>
    <name evidence="3" type="ORF">DDZ13_10500</name>
</gene>
<dbReference type="GO" id="GO:0006412">
    <property type="term" value="P:translation"/>
    <property type="evidence" value="ECO:0007669"/>
    <property type="project" value="UniProtKB-UniRule"/>
</dbReference>
<dbReference type="AlphaFoldDB" id="A0A317ZEF7"/>
<comment type="catalytic activity">
    <reaction evidence="2">
        <text>N-terminal N-formyl-L-methionyl-[peptide] + H2O = N-terminal L-methionyl-[peptide] + formate</text>
        <dbReference type="Rhea" id="RHEA:24420"/>
        <dbReference type="Rhea" id="RHEA-COMP:10639"/>
        <dbReference type="Rhea" id="RHEA-COMP:10640"/>
        <dbReference type="ChEBI" id="CHEBI:15377"/>
        <dbReference type="ChEBI" id="CHEBI:15740"/>
        <dbReference type="ChEBI" id="CHEBI:49298"/>
        <dbReference type="ChEBI" id="CHEBI:64731"/>
        <dbReference type="EC" id="3.5.1.88"/>
    </reaction>
</comment>
<comment type="function">
    <text evidence="2">Removes the formyl group from the N-terminal Met of newly synthesized proteins. Requires at least a dipeptide for an efficient rate of reaction. N-terminal L-methionine is a prerequisite for activity but the enzyme has broad specificity at other positions.</text>
</comment>
<feature type="active site" evidence="2">
    <location>
        <position position="153"/>
    </location>
</feature>
<evidence type="ECO:0000256" key="2">
    <source>
        <dbReference type="HAMAP-Rule" id="MF_00163"/>
    </source>
</evidence>
<keyword evidence="2" id="KW-0479">Metal-binding</keyword>
<dbReference type="Pfam" id="PF01327">
    <property type="entry name" value="Pep_deformylase"/>
    <property type="match status" value="1"/>
</dbReference>
<dbReference type="RefSeq" id="WP_110131413.1">
    <property type="nucleotide sequence ID" value="NZ_QHJQ01000007.1"/>
</dbReference>
<name>A0A317ZEF7_9BACT</name>
<keyword evidence="2" id="KW-0378">Hydrolase</keyword>
<organism evidence="3 4">
    <name type="scientific">Coraliomargarita sinensis</name>
    <dbReference type="NCBI Taxonomy" id="2174842"/>
    <lineage>
        <taxon>Bacteria</taxon>
        <taxon>Pseudomonadati</taxon>
        <taxon>Verrucomicrobiota</taxon>
        <taxon>Opitutia</taxon>
        <taxon>Puniceicoccales</taxon>
        <taxon>Coraliomargaritaceae</taxon>
        <taxon>Coraliomargarita</taxon>
    </lineage>
</organism>
<dbReference type="Proteomes" id="UP000247099">
    <property type="component" value="Unassembled WGS sequence"/>
</dbReference>
<dbReference type="GO" id="GO:0042586">
    <property type="term" value="F:peptide deformylase activity"/>
    <property type="evidence" value="ECO:0007669"/>
    <property type="project" value="UniProtKB-UniRule"/>
</dbReference>
<sequence>MILRVTQYGEPILREVGAPVTEFNAELAELADNMVDTMYEAEGIGLAAQQIGKALQLCIVDVRPPEGVEVPFNYSYDGKQPPLDLFMPMAICNPRVSIVDDREDVYEEGCLSFPGVNGKVIRPVGVRCEFQDVQGNPHVIEADGLLGRCILHEVDHLNGELFIDKMDKRDLKKNETKIKKLKRESRDFLKSQ</sequence>
<dbReference type="Gene3D" id="3.90.45.10">
    <property type="entry name" value="Peptide deformylase"/>
    <property type="match status" value="1"/>
</dbReference>
<dbReference type="GO" id="GO:0046872">
    <property type="term" value="F:metal ion binding"/>
    <property type="evidence" value="ECO:0007669"/>
    <property type="project" value="UniProtKB-KW"/>
</dbReference>
<feature type="binding site" evidence="2">
    <location>
        <position position="156"/>
    </location>
    <ligand>
        <name>Fe cation</name>
        <dbReference type="ChEBI" id="CHEBI:24875"/>
    </ligand>
</feature>
<dbReference type="NCBIfam" id="NF001159">
    <property type="entry name" value="PRK00150.1-3"/>
    <property type="match status" value="1"/>
</dbReference>
<dbReference type="CDD" id="cd00487">
    <property type="entry name" value="Pep_deformylase"/>
    <property type="match status" value="1"/>
</dbReference>